<comment type="caution">
    <text evidence="2">The sequence shown here is derived from an EMBL/GenBank/DDBJ whole genome shotgun (WGS) entry which is preliminary data.</text>
</comment>
<feature type="signal peptide" evidence="1">
    <location>
        <begin position="1"/>
        <end position="23"/>
    </location>
</feature>
<evidence type="ECO:0000313" key="2">
    <source>
        <dbReference type="EMBL" id="PSJ54380.1"/>
    </source>
</evidence>
<reference evidence="2 3" key="1">
    <citation type="submission" date="2018-03" db="EMBL/GenBank/DDBJ databases">
        <title>The draft genome of Mesorhizobium soli JCM 19897.</title>
        <authorList>
            <person name="Li L."/>
            <person name="Liu L."/>
            <person name="Liang L."/>
            <person name="Wang T."/>
            <person name="Zhang X."/>
        </authorList>
    </citation>
    <scope>NUCLEOTIDE SEQUENCE [LARGE SCALE GENOMIC DNA]</scope>
    <source>
        <strain evidence="2 3">JCM 19897</strain>
    </source>
</reference>
<feature type="chain" id="PRO_5015195783" description="Outer membrane protein beta-barrel domain-containing protein" evidence="1">
    <location>
        <begin position="24"/>
        <end position="257"/>
    </location>
</feature>
<name>A0A2P7RVY3_9HYPH</name>
<keyword evidence="3" id="KW-1185">Reference proteome</keyword>
<proteinExistence type="predicted"/>
<evidence type="ECO:0000313" key="3">
    <source>
        <dbReference type="Proteomes" id="UP000240653"/>
    </source>
</evidence>
<dbReference type="EMBL" id="PXYL01000026">
    <property type="protein sequence ID" value="PSJ54380.1"/>
    <property type="molecule type" value="Genomic_DNA"/>
</dbReference>
<gene>
    <name evidence="2" type="ORF">C7I85_27450</name>
</gene>
<keyword evidence="1" id="KW-0732">Signal</keyword>
<accession>A0A2P7RVY3</accession>
<evidence type="ECO:0008006" key="4">
    <source>
        <dbReference type="Google" id="ProtNLM"/>
    </source>
</evidence>
<evidence type="ECO:0000256" key="1">
    <source>
        <dbReference type="SAM" id="SignalP"/>
    </source>
</evidence>
<organism evidence="2 3">
    <name type="scientific">Pseudaminobacter soli</name>
    <name type="common">ex Li et al. 2025</name>
    <dbReference type="NCBI Taxonomy" id="1295366"/>
    <lineage>
        <taxon>Bacteria</taxon>
        <taxon>Pseudomonadati</taxon>
        <taxon>Pseudomonadota</taxon>
        <taxon>Alphaproteobacteria</taxon>
        <taxon>Hyphomicrobiales</taxon>
        <taxon>Phyllobacteriaceae</taxon>
        <taxon>Pseudaminobacter</taxon>
    </lineage>
</organism>
<dbReference type="Proteomes" id="UP000240653">
    <property type="component" value="Unassembled WGS sequence"/>
</dbReference>
<dbReference type="AlphaFoldDB" id="A0A2P7RVY3"/>
<protein>
    <recommendedName>
        <fullName evidence="4">Outer membrane protein beta-barrel domain-containing protein</fullName>
    </recommendedName>
</protein>
<sequence>MAAMRTVLLGMMVSLSLAGPVAAADVTEPAPIEAGGWKYQLTLYGWATSLTGDIGVRDLPVVHADVSFADILRHLHGAFMGSIYGTNGEWMFLGDLIWAKTAFEASGPIVGTVNLVQTQAIASGIIGYALPVNIPNLDLSATAGIRYNYLKADLDIAPADFPGISREGKRDWVDPTVGLFAHYDFNDRWFANGLADIGGFGAGSKISAQAFAAVGYNWNEKISTALGYRVLYTDYDKDNFLYKTTEYGPYLSLGIHF</sequence>